<reference evidence="1" key="2">
    <citation type="submission" date="2018-03" db="EMBL/GenBank/DDBJ databases">
        <title>The Triticum urartu genome reveals the dynamic nature of wheat genome evolution.</title>
        <authorList>
            <person name="Ling H."/>
            <person name="Ma B."/>
            <person name="Shi X."/>
            <person name="Liu H."/>
            <person name="Dong L."/>
            <person name="Sun H."/>
            <person name="Cao Y."/>
            <person name="Gao Q."/>
            <person name="Zheng S."/>
            <person name="Li Y."/>
            <person name="Yu Y."/>
            <person name="Du H."/>
            <person name="Qi M."/>
            <person name="Li Y."/>
            <person name="Yu H."/>
            <person name="Cui Y."/>
            <person name="Wang N."/>
            <person name="Chen C."/>
            <person name="Wu H."/>
            <person name="Zhao Y."/>
            <person name="Zhang J."/>
            <person name="Li Y."/>
            <person name="Zhou W."/>
            <person name="Zhang B."/>
            <person name="Hu W."/>
            <person name="Eijk M."/>
            <person name="Tang J."/>
            <person name="Witsenboer H."/>
            <person name="Zhao S."/>
            <person name="Li Z."/>
            <person name="Zhang A."/>
            <person name="Wang D."/>
            <person name="Liang C."/>
        </authorList>
    </citation>
    <scope>NUCLEOTIDE SEQUENCE [LARGE SCALE GENOMIC DNA]</scope>
    <source>
        <strain evidence="1">cv. G1812</strain>
    </source>
</reference>
<dbReference type="EnsemblPlants" id="TuG1812G0700001314.01.T01">
    <property type="protein sequence ID" value="TuG1812G0700001314.01.T01"/>
    <property type="gene ID" value="TuG1812G0700001314.01"/>
</dbReference>
<dbReference type="AlphaFoldDB" id="A0A8R7R025"/>
<organism evidence="1 2">
    <name type="scientific">Triticum urartu</name>
    <name type="common">Red wild einkorn</name>
    <name type="synonym">Crithodium urartu</name>
    <dbReference type="NCBI Taxonomy" id="4572"/>
    <lineage>
        <taxon>Eukaryota</taxon>
        <taxon>Viridiplantae</taxon>
        <taxon>Streptophyta</taxon>
        <taxon>Embryophyta</taxon>
        <taxon>Tracheophyta</taxon>
        <taxon>Spermatophyta</taxon>
        <taxon>Magnoliopsida</taxon>
        <taxon>Liliopsida</taxon>
        <taxon>Poales</taxon>
        <taxon>Poaceae</taxon>
        <taxon>BOP clade</taxon>
        <taxon>Pooideae</taxon>
        <taxon>Triticodae</taxon>
        <taxon>Triticeae</taxon>
        <taxon>Triticinae</taxon>
        <taxon>Triticum</taxon>
    </lineage>
</organism>
<proteinExistence type="predicted"/>
<reference evidence="1" key="3">
    <citation type="submission" date="2022-06" db="UniProtKB">
        <authorList>
            <consortium name="EnsemblPlants"/>
        </authorList>
    </citation>
    <scope>IDENTIFICATION</scope>
</reference>
<keyword evidence="2" id="KW-1185">Reference proteome</keyword>
<name>A0A8R7R025_TRIUA</name>
<evidence type="ECO:0000313" key="1">
    <source>
        <dbReference type="EnsemblPlants" id="TuG1812G0700001314.01.T01"/>
    </source>
</evidence>
<dbReference type="Proteomes" id="UP000015106">
    <property type="component" value="Chromosome 7"/>
</dbReference>
<dbReference type="Gramene" id="TuG1812G0700001314.01.T01">
    <property type="protein sequence ID" value="TuG1812G0700001314.01.T01"/>
    <property type="gene ID" value="TuG1812G0700001314.01"/>
</dbReference>
<evidence type="ECO:0000313" key="2">
    <source>
        <dbReference type="Proteomes" id="UP000015106"/>
    </source>
</evidence>
<sequence>MMIVTEVVSCRSNGYVSAPILKISARYNFSHLELRLEGVWSESYALEYNVI</sequence>
<protein>
    <submittedName>
        <fullName evidence="1">Uncharacterized protein</fullName>
    </submittedName>
</protein>
<accession>A0A8R7R025</accession>
<reference evidence="2" key="1">
    <citation type="journal article" date="2013" name="Nature">
        <title>Draft genome of the wheat A-genome progenitor Triticum urartu.</title>
        <authorList>
            <person name="Ling H.Q."/>
            <person name="Zhao S."/>
            <person name="Liu D."/>
            <person name="Wang J."/>
            <person name="Sun H."/>
            <person name="Zhang C."/>
            <person name="Fan H."/>
            <person name="Li D."/>
            <person name="Dong L."/>
            <person name="Tao Y."/>
            <person name="Gao C."/>
            <person name="Wu H."/>
            <person name="Li Y."/>
            <person name="Cui Y."/>
            <person name="Guo X."/>
            <person name="Zheng S."/>
            <person name="Wang B."/>
            <person name="Yu K."/>
            <person name="Liang Q."/>
            <person name="Yang W."/>
            <person name="Lou X."/>
            <person name="Chen J."/>
            <person name="Feng M."/>
            <person name="Jian J."/>
            <person name="Zhang X."/>
            <person name="Luo G."/>
            <person name="Jiang Y."/>
            <person name="Liu J."/>
            <person name="Wang Z."/>
            <person name="Sha Y."/>
            <person name="Zhang B."/>
            <person name="Wu H."/>
            <person name="Tang D."/>
            <person name="Shen Q."/>
            <person name="Xue P."/>
            <person name="Zou S."/>
            <person name="Wang X."/>
            <person name="Liu X."/>
            <person name="Wang F."/>
            <person name="Yang Y."/>
            <person name="An X."/>
            <person name="Dong Z."/>
            <person name="Zhang K."/>
            <person name="Zhang X."/>
            <person name="Luo M.C."/>
            <person name="Dvorak J."/>
            <person name="Tong Y."/>
            <person name="Wang J."/>
            <person name="Yang H."/>
            <person name="Li Z."/>
            <person name="Wang D."/>
            <person name="Zhang A."/>
            <person name="Wang J."/>
        </authorList>
    </citation>
    <scope>NUCLEOTIDE SEQUENCE</scope>
    <source>
        <strain evidence="2">cv. G1812</strain>
    </source>
</reference>